<keyword evidence="3" id="KW-0067">ATP-binding</keyword>
<evidence type="ECO:0000259" key="5">
    <source>
        <dbReference type="PROSITE" id="PS51192"/>
    </source>
</evidence>
<reference evidence="7 8" key="1">
    <citation type="submission" date="2024-07" db="EMBL/GenBank/DDBJ databases">
        <title>Section-level genome sequencing and comparative genomics of Aspergillus sections Usti and Cavernicolus.</title>
        <authorList>
            <consortium name="Lawrence Berkeley National Laboratory"/>
            <person name="Nybo J.L."/>
            <person name="Vesth T.C."/>
            <person name="Theobald S."/>
            <person name="Frisvad J.C."/>
            <person name="Larsen T.O."/>
            <person name="Kjaerboelling I."/>
            <person name="Rothschild-Mancinelli K."/>
            <person name="Lyhne E.K."/>
            <person name="Kogle M.E."/>
            <person name="Barry K."/>
            <person name="Clum A."/>
            <person name="Na H."/>
            <person name="Ledsgaard L."/>
            <person name="Lin J."/>
            <person name="Lipzen A."/>
            <person name="Kuo A."/>
            <person name="Riley R."/>
            <person name="Mondo S."/>
            <person name="LaButti K."/>
            <person name="Haridas S."/>
            <person name="Pangalinan J."/>
            <person name="Salamov A.A."/>
            <person name="Simmons B.A."/>
            <person name="Magnuson J.K."/>
            <person name="Chen J."/>
            <person name="Drula E."/>
            <person name="Henrissat B."/>
            <person name="Wiebenga A."/>
            <person name="Lubbers R.J."/>
            <person name="Gomes A.C."/>
            <person name="Makela M.R."/>
            <person name="Stajich J."/>
            <person name="Grigoriev I.V."/>
            <person name="Mortensen U.H."/>
            <person name="De vries R.P."/>
            <person name="Baker S.E."/>
            <person name="Andersen M.R."/>
        </authorList>
    </citation>
    <scope>NUCLEOTIDE SEQUENCE [LARGE SCALE GENOMIC DNA]</scope>
    <source>
        <strain evidence="7 8">CBS 600.67</strain>
    </source>
</reference>
<evidence type="ECO:0000259" key="6">
    <source>
        <dbReference type="PROSITE" id="PS51194"/>
    </source>
</evidence>
<feature type="region of interest" description="Disordered" evidence="4">
    <location>
        <begin position="777"/>
        <end position="801"/>
    </location>
</feature>
<comment type="caution">
    <text evidence="7">The sequence shown here is derived from an EMBL/GenBank/DDBJ whole genome shotgun (WGS) entry which is preliminary data.</text>
</comment>
<dbReference type="PROSITE" id="PS51194">
    <property type="entry name" value="HELICASE_CTER"/>
    <property type="match status" value="1"/>
</dbReference>
<gene>
    <name evidence="7" type="ORF">BDW59DRAFT_177839</name>
</gene>
<dbReference type="InterPro" id="IPR038718">
    <property type="entry name" value="SNF2-like_sf"/>
</dbReference>
<dbReference type="CDD" id="cd18008">
    <property type="entry name" value="DEXDc_SHPRH-like"/>
    <property type="match status" value="1"/>
</dbReference>
<dbReference type="Pfam" id="PF00176">
    <property type="entry name" value="SNF2-rel_dom"/>
    <property type="match status" value="1"/>
</dbReference>
<keyword evidence="2" id="KW-0378">Hydrolase</keyword>
<proteinExistence type="predicted"/>
<evidence type="ECO:0000313" key="7">
    <source>
        <dbReference type="EMBL" id="KAL2830493.1"/>
    </source>
</evidence>
<dbReference type="PANTHER" id="PTHR45626:SF52">
    <property type="entry name" value="SINGLE-STRANDED DNA-DEPENDENT ATPASE (EUROFUNG)"/>
    <property type="match status" value="1"/>
</dbReference>
<dbReference type="PROSITE" id="PS51192">
    <property type="entry name" value="HELICASE_ATP_BIND_1"/>
    <property type="match status" value="1"/>
</dbReference>
<feature type="region of interest" description="Disordered" evidence="4">
    <location>
        <begin position="1"/>
        <end position="59"/>
    </location>
</feature>
<evidence type="ECO:0000256" key="2">
    <source>
        <dbReference type="ARBA" id="ARBA00022801"/>
    </source>
</evidence>
<keyword evidence="8" id="KW-1185">Reference proteome</keyword>
<feature type="domain" description="Helicase ATP-binding" evidence="5">
    <location>
        <begin position="406"/>
        <end position="593"/>
    </location>
</feature>
<feature type="region of interest" description="Disordered" evidence="4">
    <location>
        <begin position="80"/>
        <end position="120"/>
    </location>
</feature>
<sequence>MSNCSTPKRVLEGKEDDTQSEVSGTWPKRTKLDDSSGSNSRSQSRSPCGPFNVQTPKDYIQQEERALGGLPLEFSQRSNRFLAPPGTQSGLPSPRDSFQLPASQYPPESGFQVSHASSENEEDTPRIVCFGMLKNIQIRIVPVRDPQSLTFDEIVSDNHPDVFASLDLDIQEDHCAIQTKGICIATMIRKSHLALRSVARVESPRWVGIVPKEVLQRLIVSAAGISTATTETATANTCTTMSILVMGPRAMAQSLAKELARYQLFLQHPDLKLDVEYENPQYLVMVGAPSLEPRLVLPPLLGAVHHCQLGTTTTGSSSPDEVGGENDESGRIEAVLGNLLRHDYLKEAEIDGSVRTGLFGHQREAVDFILSRESLHHHAESQNLWILESANPRTPVYKHIITGMRSPERADILGGILADGMGLGKTLSMIASIVTSIPRHEELSMDDVMNNGKGLDTSLIPVRCTLVIVPSVLLLDGWIEEIEKHVTPGTLAYYKYHGTGRSISLSSPLPYHIVFSTYATAEADFSRHGSGVLNRFHWHRLVLDEAHVVRNSSTKQFKAMASLSASIRWCMTGTPIQNSLDDLASLVRFLRLPQLYDTVGFRKHIGGGSKITHGVSHPNYRNLKLLLAAICLRREMSTVLPDIGGTFITYRPRFSEVERRAYDEMVLACDRSIKAAVNLPTKNGGNINAILTCELMLRIFCNTGVARSFICTTDNREVQFSPDEVVTLLQQSGQAICSACDLEILSLDDDDDMCTSGEQWLSLGRSLKCQACAHSKSDTGDSEVSPSDYQAPQTPSADDAMEDVQMTDEPSFNLPTTNVYPSKLVRLLTDIKEHMWEDKSIIFSSWRRSLDLVGSLFHNNGILFTRVDGTMNTSQRKSALKEFQTDSSIRVLLMTIATGAVGLNNLSIASRVHILEPQWNPSVEEQAIGRALRLGQGKKVFVIRYIMEKTFEESLASHRKRNSG</sequence>
<dbReference type="InterPro" id="IPR014001">
    <property type="entry name" value="Helicase_ATP-bd"/>
</dbReference>
<protein>
    <submittedName>
        <fullName evidence="7">SNF2 family N-terminal domain-containing protein</fullName>
    </submittedName>
</protein>
<dbReference type="InterPro" id="IPR049730">
    <property type="entry name" value="SNF2/RAD54-like_C"/>
</dbReference>
<dbReference type="SUPFAM" id="SSF52540">
    <property type="entry name" value="P-loop containing nucleoside triphosphate hydrolases"/>
    <property type="match status" value="2"/>
</dbReference>
<dbReference type="Gene3D" id="3.40.50.10810">
    <property type="entry name" value="Tandem AAA-ATPase domain"/>
    <property type="match status" value="1"/>
</dbReference>
<evidence type="ECO:0000256" key="4">
    <source>
        <dbReference type="SAM" id="MobiDB-lite"/>
    </source>
</evidence>
<dbReference type="SMART" id="SM00487">
    <property type="entry name" value="DEXDc"/>
    <property type="match status" value="1"/>
</dbReference>
<evidence type="ECO:0000313" key="8">
    <source>
        <dbReference type="Proteomes" id="UP001610335"/>
    </source>
</evidence>
<dbReference type="SMART" id="SM00490">
    <property type="entry name" value="HELICc"/>
    <property type="match status" value="1"/>
</dbReference>
<organism evidence="7 8">
    <name type="scientific">Aspergillus cavernicola</name>
    <dbReference type="NCBI Taxonomy" id="176166"/>
    <lineage>
        <taxon>Eukaryota</taxon>
        <taxon>Fungi</taxon>
        <taxon>Dikarya</taxon>
        <taxon>Ascomycota</taxon>
        <taxon>Pezizomycotina</taxon>
        <taxon>Eurotiomycetes</taxon>
        <taxon>Eurotiomycetidae</taxon>
        <taxon>Eurotiales</taxon>
        <taxon>Aspergillaceae</taxon>
        <taxon>Aspergillus</taxon>
        <taxon>Aspergillus subgen. Nidulantes</taxon>
    </lineage>
</organism>
<dbReference type="Pfam" id="PF00271">
    <property type="entry name" value="Helicase_C"/>
    <property type="match status" value="1"/>
</dbReference>
<dbReference type="Proteomes" id="UP001610335">
    <property type="component" value="Unassembled WGS sequence"/>
</dbReference>
<dbReference type="InterPro" id="IPR001650">
    <property type="entry name" value="Helicase_C-like"/>
</dbReference>
<feature type="compositionally biased region" description="Polar residues" evidence="4">
    <location>
        <begin position="782"/>
        <end position="796"/>
    </location>
</feature>
<evidence type="ECO:0000256" key="3">
    <source>
        <dbReference type="ARBA" id="ARBA00022840"/>
    </source>
</evidence>
<evidence type="ECO:0000256" key="1">
    <source>
        <dbReference type="ARBA" id="ARBA00022741"/>
    </source>
</evidence>
<dbReference type="InterPro" id="IPR027417">
    <property type="entry name" value="P-loop_NTPase"/>
</dbReference>
<dbReference type="EMBL" id="JBFXLS010000012">
    <property type="protein sequence ID" value="KAL2830493.1"/>
    <property type="molecule type" value="Genomic_DNA"/>
</dbReference>
<dbReference type="CDD" id="cd18793">
    <property type="entry name" value="SF2_C_SNF"/>
    <property type="match status" value="1"/>
</dbReference>
<dbReference type="InterPro" id="IPR000330">
    <property type="entry name" value="SNF2_N"/>
</dbReference>
<name>A0ABR4IRU4_9EURO</name>
<feature type="domain" description="Helicase C-terminal" evidence="6">
    <location>
        <begin position="823"/>
        <end position="964"/>
    </location>
</feature>
<feature type="compositionally biased region" description="Low complexity" evidence="4">
    <location>
        <begin position="35"/>
        <end position="46"/>
    </location>
</feature>
<dbReference type="Gene3D" id="3.40.50.300">
    <property type="entry name" value="P-loop containing nucleotide triphosphate hydrolases"/>
    <property type="match status" value="1"/>
</dbReference>
<keyword evidence="1" id="KW-0547">Nucleotide-binding</keyword>
<accession>A0ABR4IRU4</accession>
<dbReference type="PANTHER" id="PTHR45626">
    <property type="entry name" value="TRANSCRIPTION TERMINATION FACTOR 2-RELATED"/>
    <property type="match status" value="1"/>
</dbReference>
<dbReference type="InterPro" id="IPR050628">
    <property type="entry name" value="SNF2_RAD54_helicase_TF"/>
</dbReference>